<reference evidence="2" key="1">
    <citation type="submission" date="2020-06" db="EMBL/GenBank/DDBJ databases">
        <title>Draft genomic sequence of Geomonas sp. Red330.</title>
        <authorList>
            <person name="Itoh H."/>
            <person name="Zhenxing X."/>
            <person name="Ushijima N."/>
            <person name="Masuda Y."/>
            <person name="Shiratori Y."/>
            <person name="Senoo K."/>
        </authorList>
    </citation>
    <scope>NUCLEOTIDE SEQUENCE [LARGE SCALE GENOMIC DNA]</scope>
    <source>
        <strain evidence="2">Red330</strain>
    </source>
</reference>
<dbReference type="EMBL" id="BLXX01000001">
    <property type="protein sequence ID" value="GFO58020.1"/>
    <property type="molecule type" value="Genomic_DNA"/>
</dbReference>
<evidence type="ECO:0000313" key="1">
    <source>
        <dbReference type="EMBL" id="GFO58020.1"/>
    </source>
</evidence>
<dbReference type="RefSeq" id="WP_183352870.1">
    <property type="nucleotide sequence ID" value="NZ_BLXX01000001.1"/>
</dbReference>
<accession>A0A6V8MDD5</accession>
<name>A0A6V8MDD5_9BACT</name>
<dbReference type="AlphaFoldDB" id="A0A6V8MDD5"/>
<evidence type="ECO:0008006" key="3">
    <source>
        <dbReference type="Google" id="ProtNLM"/>
    </source>
</evidence>
<sequence length="148" mass="15885">MSITTFCTTDLTVKRLEGTVICEDVLQELGLFYQGVPTKDVIWIVPQGALLQLNGGDLRRIADFVKGIVQGREEGKTAIVAESTLEFGFGRILNNLGEAKGIPVSTKTFRSIPEALEWLGRAALPVELNNEQGTLAGEVGASPISAAR</sequence>
<proteinExistence type="predicted"/>
<organism evidence="1 2">
    <name type="scientific">Geomonas silvestris</name>
    <dbReference type="NCBI Taxonomy" id="2740184"/>
    <lineage>
        <taxon>Bacteria</taxon>
        <taxon>Pseudomonadati</taxon>
        <taxon>Thermodesulfobacteriota</taxon>
        <taxon>Desulfuromonadia</taxon>
        <taxon>Geobacterales</taxon>
        <taxon>Geobacteraceae</taxon>
        <taxon>Geomonas</taxon>
    </lineage>
</organism>
<comment type="caution">
    <text evidence="1">The sequence shown here is derived from an EMBL/GenBank/DDBJ whole genome shotgun (WGS) entry which is preliminary data.</text>
</comment>
<gene>
    <name evidence="1" type="ORF">GMST_03450</name>
</gene>
<protein>
    <recommendedName>
        <fullName evidence="3">STAS/SEC14 domain-containing protein</fullName>
    </recommendedName>
</protein>
<keyword evidence="2" id="KW-1185">Reference proteome</keyword>
<evidence type="ECO:0000313" key="2">
    <source>
        <dbReference type="Proteomes" id="UP000556026"/>
    </source>
</evidence>
<dbReference type="Proteomes" id="UP000556026">
    <property type="component" value="Unassembled WGS sequence"/>
</dbReference>